<name>A0ABV1W1X6_9ACTN</name>
<evidence type="ECO:0008006" key="4">
    <source>
        <dbReference type="Google" id="ProtNLM"/>
    </source>
</evidence>
<evidence type="ECO:0000313" key="2">
    <source>
        <dbReference type="EMBL" id="MER6978199.1"/>
    </source>
</evidence>
<evidence type="ECO:0000313" key="3">
    <source>
        <dbReference type="Proteomes" id="UP001458415"/>
    </source>
</evidence>
<accession>A0ABV1W1X6</accession>
<reference evidence="2 3" key="1">
    <citation type="submission" date="2024-06" db="EMBL/GenBank/DDBJ databases">
        <title>The Natural Products Discovery Center: Release of the First 8490 Sequenced Strains for Exploring Actinobacteria Biosynthetic Diversity.</title>
        <authorList>
            <person name="Kalkreuter E."/>
            <person name="Kautsar S.A."/>
            <person name="Yang D."/>
            <person name="Bader C.D."/>
            <person name="Teijaro C.N."/>
            <person name="Fluegel L."/>
            <person name="Davis C.M."/>
            <person name="Simpson J.R."/>
            <person name="Lauterbach L."/>
            <person name="Steele A.D."/>
            <person name="Gui C."/>
            <person name="Meng S."/>
            <person name="Li G."/>
            <person name="Viehrig K."/>
            <person name="Ye F."/>
            <person name="Su P."/>
            <person name="Kiefer A.F."/>
            <person name="Nichols A."/>
            <person name="Cepeda A.J."/>
            <person name="Yan W."/>
            <person name="Fan B."/>
            <person name="Jiang Y."/>
            <person name="Adhikari A."/>
            <person name="Zheng C.-J."/>
            <person name="Schuster L."/>
            <person name="Cowan T.M."/>
            <person name="Smanski M.J."/>
            <person name="Chevrette M.G."/>
            <person name="De Carvalho L.P.S."/>
            <person name="Shen B."/>
        </authorList>
    </citation>
    <scope>NUCLEOTIDE SEQUENCE [LARGE SCALE GENOMIC DNA]</scope>
    <source>
        <strain evidence="2 3">NPDC000634</strain>
    </source>
</reference>
<keyword evidence="3" id="KW-1185">Reference proteome</keyword>
<proteinExistence type="predicted"/>
<protein>
    <recommendedName>
        <fullName evidence="4">Secreted protein</fullName>
    </recommendedName>
</protein>
<comment type="caution">
    <text evidence="2">The sequence shown here is derived from an EMBL/GenBank/DDBJ whole genome shotgun (WGS) entry which is preliminary data.</text>
</comment>
<feature type="compositionally biased region" description="Basic residues" evidence="1">
    <location>
        <begin position="57"/>
        <end position="66"/>
    </location>
</feature>
<evidence type="ECO:0000256" key="1">
    <source>
        <dbReference type="SAM" id="MobiDB-lite"/>
    </source>
</evidence>
<sequence>MAAVVTMAAAAWAALAVLGAGTIAPVSRLVPTMVSMAVGGGVTMESVPSPAGAAPRGPRRGGRGRRGGGASGR</sequence>
<feature type="region of interest" description="Disordered" evidence="1">
    <location>
        <begin position="43"/>
        <end position="73"/>
    </location>
</feature>
<organism evidence="2 3">
    <name type="scientific">Streptomyces carpinensis</name>
    <dbReference type="NCBI Taxonomy" id="66369"/>
    <lineage>
        <taxon>Bacteria</taxon>
        <taxon>Bacillati</taxon>
        <taxon>Actinomycetota</taxon>
        <taxon>Actinomycetes</taxon>
        <taxon>Kitasatosporales</taxon>
        <taxon>Streptomycetaceae</taxon>
        <taxon>Streptomyces</taxon>
    </lineage>
</organism>
<dbReference type="Proteomes" id="UP001458415">
    <property type="component" value="Unassembled WGS sequence"/>
</dbReference>
<dbReference type="EMBL" id="JBEPCU010000205">
    <property type="protein sequence ID" value="MER6978199.1"/>
    <property type="molecule type" value="Genomic_DNA"/>
</dbReference>
<gene>
    <name evidence="2" type="ORF">ABT317_14580</name>
</gene>
<feature type="non-terminal residue" evidence="2">
    <location>
        <position position="73"/>
    </location>
</feature>